<dbReference type="PANTHER" id="PTHR33710:SF35">
    <property type="entry name" value="RNA-DIRECTED DNA POLYMERASE (REVERSE TRANSCRIPTASE)_ RIBONUCLEASE H"/>
    <property type="match status" value="1"/>
</dbReference>
<dbReference type="EMBL" id="JAIVGD010000005">
    <property type="protein sequence ID" value="KAH0773047.1"/>
    <property type="molecule type" value="Genomic_DNA"/>
</dbReference>
<feature type="region of interest" description="Disordered" evidence="1">
    <location>
        <begin position="1"/>
        <end position="60"/>
    </location>
</feature>
<dbReference type="PROSITE" id="PS50878">
    <property type="entry name" value="RT_POL"/>
    <property type="match status" value="1"/>
</dbReference>
<dbReference type="Pfam" id="PF00078">
    <property type="entry name" value="RVT_1"/>
    <property type="match status" value="1"/>
</dbReference>
<evidence type="ECO:0000259" key="2">
    <source>
        <dbReference type="PROSITE" id="PS50878"/>
    </source>
</evidence>
<dbReference type="InterPro" id="IPR000477">
    <property type="entry name" value="RT_dom"/>
</dbReference>
<dbReference type="CDD" id="cd01650">
    <property type="entry name" value="RT_nLTR_like"/>
    <property type="match status" value="1"/>
</dbReference>
<feature type="compositionally biased region" description="Polar residues" evidence="1">
    <location>
        <begin position="51"/>
        <end position="60"/>
    </location>
</feature>
<dbReference type="Gene3D" id="3.60.10.10">
    <property type="entry name" value="Endonuclease/exonuclease/phosphatase"/>
    <property type="match status" value="1"/>
</dbReference>
<accession>A0ABQ7VX37</accession>
<proteinExistence type="predicted"/>
<dbReference type="Pfam" id="PF03372">
    <property type="entry name" value="Exo_endo_phos"/>
    <property type="match status" value="1"/>
</dbReference>
<dbReference type="InterPro" id="IPR005135">
    <property type="entry name" value="Endo/exonuclease/phosphatase"/>
</dbReference>
<dbReference type="Proteomes" id="UP000826656">
    <property type="component" value="Unassembled WGS sequence"/>
</dbReference>
<dbReference type="PANTHER" id="PTHR33710">
    <property type="entry name" value="BNAC02G09200D PROTEIN"/>
    <property type="match status" value="1"/>
</dbReference>
<name>A0ABQ7VX37_SOLTU</name>
<sequence length="610" mass="69959">MNTHEENVVSDYESDNGVDSDFMTSDQEPDNDDNENLIVSDTEDEYESMEDQANSSEDNLENISINNVDTTIQHVETFVSQSIPSNEIDQAFDDISDKHNLSPKGLESTRGGLPYRGGRTGRRGKGIPSMHQRQDLWDDIKNFATVNSSPWIVIGDFNSIITPEEKKGGNAHNISKSMPFINCILDSGLLDMGFTGSPYTWCNGRAPKRRIWARLDRALANSEWIQSFSESSVEHLVRTGSDHAPMLISTSNSLREPKKYFRFLDFWTEQEGFMQVVEDAWVIHVEGSPMWKFHLKLKNVCKSLSHWSRNTIGNIFEKTKELQSKLEMLEQNCLTNNSEANRMEYNCTNALLIRHIKKEESFWRQKAGLKWFNDGDNNIKFFHSVINSRRKKLHLSRIKKQDGSWLDNTDDIAAEAILFFEQQFSQETTCRDYFILRRLSRVVDEYDNKMLTELPNMEELKEVVFSMSSVSSPGPDGISGKFFQFCWNIISSDLLMVILDFFAGNELPRAFTHTNLVLIPKVDNPQEFTDFRPISLSNFISKIISKLLNNRLSKIMNKIISPNQSGFLKGRSISDNVMLTQELVHNLNRKNVNGNVVFKLDMAKAFDRVA</sequence>
<dbReference type="InterPro" id="IPR036691">
    <property type="entry name" value="Endo/exonu/phosph_ase_sf"/>
</dbReference>
<organism evidence="3 4">
    <name type="scientific">Solanum tuberosum</name>
    <name type="common">Potato</name>
    <dbReference type="NCBI Taxonomy" id="4113"/>
    <lineage>
        <taxon>Eukaryota</taxon>
        <taxon>Viridiplantae</taxon>
        <taxon>Streptophyta</taxon>
        <taxon>Embryophyta</taxon>
        <taxon>Tracheophyta</taxon>
        <taxon>Spermatophyta</taxon>
        <taxon>Magnoliopsida</taxon>
        <taxon>eudicotyledons</taxon>
        <taxon>Gunneridae</taxon>
        <taxon>Pentapetalae</taxon>
        <taxon>asterids</taxon>
        <taxon>lamiids</taxon>
        <taxon>Solanales</taxon>
        <taxon>Solanaceae</taxon>
        <taxon>Solanoideae</taxon>
        <taxon>Solaneae</taxon>
        <taxon>Solanum</taxon>
    </lineage>
</organism>
<evidence type="ECO:0000313" key="3">
    <source>
        <dbReference type="EMBL" id="KAH0773047.1"/>
    </source>
</evidence>
<keyword evidence="4" id="KW-1185">Reference proteome</keyword>
<feature type="compositionally biased region" description="Acidic residues" evidence="1">
    <location>
        <begin position="27"/>
        <end position="50"/>
    </location>
</feature>
<gene>
    <name evidence="3" type="ORF">KY290_010184</name>
</gene>
<protein>
    <recommendedName>
        <fullName evidence="2">Reverse transcriptase domain-containing protein</fullName>
    </recommendedName>
</protein>
<dbReference type="SUPFAM" id="SSF56219">
    <property type="entry name" value="DNase I-like"/>
    <property type="match status" value="1"/>
</dbReference>
<evidence type="ECO:0000256" key="1">
    <source>
        <dbReference type="SAM" id="MobiDB-lite"/>
    </source>
</evidence>
<comment type="caution">
    <text evidence="3">The sequence shown here is derived from an EMBL/GenBank/DDBJ whole genome shotgun (WGS) entry which is preliminary data.</text>
</comment>
<feature type="domain" description="Reverse transcriptase" evidence="2">
    <location>
        <begin position="500"/>
        <end position="610"/>
    </location>
</feature>
<evidence type="ECO:0000313" key="4">
    <source>
        <dbReference type="Proteomes" id="UP000826656"/>
    </source>
</evidence>
<reference evidence="3 4" key="1">
    <citation type="journal article" date="2021" name="bioRxiv">
        <title>Chromosome-scale and haplotype-resolved genome assembly of a tetraploid potato cultivar.</title>
        <authorList>
            <person name="Sun H."/>
            <person name="Jiao W.-B."/>
            <person name="Krause K."/>
            <person name="Campoy J.A."/>
            <person name="Goel M."/>
            <person name="Folz-Donahue K."/>
            <person name="Kukat C."/>
            <person name="Huettel B."/>
            <person name="Schneeberger K."/>
        </authorList>
    </citation>
    <scope>NUCLEOTIDE SEQUENCE [LARGE SCALE GENOMIC DNA]</scope>
    <source>
        <strain evidence="3">SolTubOtavaFocal</strain>
        <tissue evidence="3">Leaves</tissue>
    </source>
</reference>
<feature type="region of interest" description="Disordered" evidence="1">
    <location>
        <begin position="99"/>
        <end position="130"/>
    </location>
</feature>